<dbReference type="GO" id="GO:0000723">
    <property type="term" value="P:telomere maintenance"/>
    <property type="evidence" value="ECO:0007669"/>
    <property type="project" value="InterPro"/>
</dbReference>
<dbReference type="Gene3D" id="1.10.150.80">
    <property type="entry name" value="HRDC domain"/>
    <property type="match status" value="1"/>
</dbReference>
<dbReference type="AlphaFoldDB" id="A0A931GTL9"/>
<dbReference type="Pfam" id="PF05970">
    <property type="entry name" value="PIF1"/>
    <property type="match status" value="1"/>
</dbReference>
<keyword evidence="3" id="KW-1185">Reference proteome</keyword>
<dbReference type="RefSeq" id="WP_196989737.1">
    <property type="nucleotide sequence ID" value="NZ_JADWYR010000001.1"/>
</dbReference>
<evidence type="ECO:0000313" key="2">
    <source>
        <dbReference type="EMBL" id="MBG9375701.1"/>
    </source>
</evidence>
<evidence type="ECO:0000259" key="1">
    <source>
        <dbReference type="PROSITE" id="PS50967"/>
    </source>
</evidence>
<comment type="caution">
    <text evidence="2">The sequence shown here is derived from an EMBL/GenBank/DDBJ whole genome shotgun (WGS) entry which is preliminary data.</text>
</comment>
<gene>
    <name evidence="2" type="ORF">I5907_05615</name>
</gene>
<dbReference type="FunFam" id="3.40.50.300:FF:001498">
    <property type="entry name" value="ATP-dependent DNA helicase"/>
    <property type="match status" value="1"/>
</dbReference>
<dbReference type="InterPro" id="IPR051055">
    <property type="entry name" value="PIF1_helicase"/>
</dbReference>
<dbReference type="InterPro" id="IPR003593">
    <property type="entry name" value="AAA+_ATPase"/>
</dbReference>
<dbReference type="Proteomes" id="UP000628448">
    <property type="component" value="Unassembled WGS sequence"/>
</dbReference>
<dbReference type="Gene3D" id="3.40.50.300">
    <property type="entry name" value="P-loop containing nucleotide triphosphate hydrolases"/>
    <property type="match status" value="1"/>
</dbReference>
<dbReference type="GO" id="GO:0006281">
    <property type="term" value="P:DNA repair"/>
    <property type="evidence" value="ECO:0007669"/>
    <property type="project" value="InterPro"/>
</dbReference>
<dbReference type="SMART" id="SM00341">
    <property type="entry name" value="HRDC"/>
    <property type="match status" value="1"/>
</dbReference>
<dbReference type="Pfam" id="PF14493">
    <property type="entry name" value="HTH_40"/>
    <property type="match status" value="1"/>
</dbReference>
<organism evidence="2 3">
    <name type="scientific">Panacibacter microcysteis</name>
    <dbReference type="NCBI Taxonomy" id="2793269"/>
    <lineage>
        <taxon>Bacteria</taxon>
        <taxon>Pseudomonadati</taxon>
        <taxon>Bacteroidota</taxon>
        <taxon>Chitinophagia</taxon>
        <taxon>Chitinophagales</taxon>
        <taxon>Chitinophagaceae</taxon>
        <taxon>Panacibacter</taxon>
    </lineage>
</organism>
<dbReference type="GO" id="GO:0000166">
    <property type="term" value="F:nucleotide binding"/>
    <property type="evidence" value="ECO:0007669"/>
    <property type="project" value="InterPro"/>
</dbReference>
<dbReference type="PANTHER" id="PTHR47642">
    <property type="entry name" value="ATP-DEPENDENT DNA HELICASE"/>
    <property type="match status" value="1"/>
</dbReference>
<accession>A0A931GTL9</accession>
<dbReference type="PROSITE" id="PS50967">
    <property type="entry name" value="HRDC"/>
    <property type="match status" value="1"/>
</dbReference>
<sequence>MLHDDQNSLFTIAANFIQYTSRPVFLTGRAGTGKTTFLKYIQANTHKQVAVIAPTGVAAINAGGATIHSFFQLPFTPYIPESKGFQQTAGIDRHHLLGRIKMNGDRRKVLQQLELLIIDEISMVRCDVLDAIDVVLRHFRNRYSEPFGGVQLLFIGDMFQLPPVVQEDEWRILAPHYRSPFFFDSHVLMNEEPVHIELNKIYRQNEQQFIDLLNKVRNNEMDEEGFHLLNSRFNADFQPSKDAGYITLTTHNYKADAINADQLNKLSSAVVNYKAVITGEFYEKSYPADELLQLKEGAQVMMIKNDPEKKYFNGKIGVVTRLETESVFVQCKDDPAAIELRKEKWENIRYTLNASTQRVEEEVIGSFEQFPLRLAWAITIHKSQGLTFEKAIIDAGAAFASGQVYVALSRCTTLGGIVLKSRITGNGMRNDERIVQFSRQKEAAAQLNYALNESKRVYQSSVLTSVFDIDAIFKAVSVFEKFVTEEIKYFNEEVLTWLATLQERLDHIAGVLDKFKPQLQALLNEPYIPEQHEALQGRLMAASKYFAEQLQVADRYLAGSVAVTDSKQKAMVYNLLLHDVHVALSQAVHTTKGLEEGFNAASFAMHRKGFRVTQLRVNAYAVANNKTQQKTETPHPALFQQLRLLRDKIVSQKNVPVYLVASGDTLHELSTYLPQTLEELAQITGFGKAKIESYGQQFIELINAYAAERNLTSCIHEKPVVKKEKKETKPAGEKTDTKLESYKLYKAGKSIAEIAQERNLAAGTIETHLAYYIEQGELSVNELVSTEKIVLIEPVVRNMENNASAPVKQQLGDQVTYGEIKFVIASLNHLKNKEKQQL</sequence>
<dbReference type="GO" id="GO:0003676">
    <property type="term" value="F:nucleic acid binding"/>
    <property type="evidence" value="ECO:0007669"/>
    <property type="project" value="InterPro"/>
</dbReference>
<dbReference type="SUPFAM" id="SSF47819">
    <property type="entry name" value="HRDC-like"/>
    <property type="match status" value="1"/>
</dbReference>
<dbReference type="SUPFAM" id="SSF52540">
    <property type="entry name" value="P-loop containing nucleoside triphosphate hydrolases"/>
    <property type="match status" value="2"/>
</dbReference>
<dbReference type="InterPro" id="IPR010285">
    <property type="entry name" value="DNA_helicase_pif1-like_DEAD"/>
</dbReference>
<feature type="domain" description="HRDC" evidence="1">
    <location>
        <begin position="632"/>
        <end position="712"/>
    </location>
</feature>
<dbReference type="InterPro" id="IPR044876">
    <property type="entry name" value="HRDC_dom_sf"/>
</dbReference>
<dbReference type="SMART" id="SM00382">
    <property type="entry name" value="AAA"/>
    <property type="match status" value="1"/>
</dbReference>
<proteinExistence type="predicted"/>
<dbReference type="InterPro" id="IPR002121">
    <property type="entry name" value="HRDC_dom"/>
</dbReference>
<dbReference type="CDD" id="cd18809">
    <property type="entry name" value="SF1_C_RecD"/>
    <property type="match status" value="1"/>
</dbReference>
<dbReference type="Pfam" id="PF00570">
    <property type="entry name" value="HRDC"/>
    <property type="match status" value="1"/>
</dbReference>
<dbReference type="InterPro" id="IPR029491">
    <property type="entry name" value="Helicase_HTH"/>
</dbReference>
<dbReference type="EMBL" id="JADWYR010000001">
    <property type="protein sequence ID" value="MBG9375701.1"/>
    <property type="molecule type" value="Genomic_DNA"/>
</dbReference>
<dbReference type="InterPro" id="IPR027417">
    <property type="entry name" value="P-loop_NTPase"/>
</dbReference>
<dbReference type="Gene3D" id="2.30.30.940">
    <property type="match status" value="1"/>
</dbReference>
<protein>
    <submittedName>
        <fullName evidence="2">Helix-turn-helix domain-containing protein</fullName>
    </submittedName>
</protein>
<name>A0A931GTL9_9BACT</name>
<evidence type="ECO:0000313" key="3">
    <source>
        <dbReference type="Proteomes" id="UP000628448"/>
    </source>
</evidence>
<dbReference type="InterPro" id="IPR010997">
    <property type="entry name" value="HRDC-like_sf"/>
</dbReference>
<dbReference type="GO" id="GO:0003678">
    <property type="term" value="F:DNA helicase activity"/>
    <property type="evidence" value="ECO:0007669"/>
    <property type="project" value="InterPro"/>
</dbReference>
<dbReference type="PANTHER" id="PTHR47642:SF5">
    <property type="entry name" value="ATP-DEPENDENT DNA HELICASE"/>
    <property type="match status" value="1"/>
</dbReference>
<reference evidence="2" key="1">
    <citation type="submission" date="2020-11" db="EMBL/GenBank/DDBJ databases">
        <title>Bacterial whole genome sequence for Panacibacter sp. DH6.</title>
        <authorList>
            <person name="Le V."/>
            <person name="Ko S."/>
            <person name="Ahn C.-Y."/>
            <person name="Oh H.-M."/>
        </authorList>
    </citation>
    <scope>NUCLEOTIDE SEQUENCE</scope>
    <source>
        <strain evidence="2">DH6</strain>
    </source>
</reference>